<organism evidence="1 2">
    <name type="scientific">Bradyrhizobium diazoefficiens</name>
    <dbReference type="NCBI Taxonomy" id="1355477"/>
    <lineage>
        <taxon>Bacteria</taxon>
        <taxon>Pseudomonadati</taxon>
        <taxon>Pseudomonadota</taxon>
        <taxon>Alphaproteobacteria</taxon>
        <taxon>Hyphomicrobiales</taxon>
        <taxon>Nitrobacteraceae</taxon>
        <taxon>Bradyrhizobium</taxon>
    </lineage>
</organism>
<keyword evidence="1" id="KW-0614">Plasmid</keyword>
<proteinExistence type="predicted"/>
<reference evidence="1 2" key="1">
    <citation type="submission" date="2014-11" db="EMBL/GenBank/DDBJ databases">
        <title>Symbiosis island explosion on the genome of extra-slow-growing strains of soybean bradyrhizobia with massive insertion sequences.</title>
        <authorList>
            <person name="Iida T."/>
            <person name="Minamisawa K."/>
        </authorList>
    </citation>
    <scope>NUCLEOTIDE SEQUENCE [LARGE SCALE GENOMIC DNA]</scope>
    <source>
        <strain evidence="1 2">NK6</strain>
        <plasmid evidence="2">pNK6b DNA</plasmid>
    </source>
</reference>
<sequence length="184" mass="20362">MSLFAGAALAQQGSNDQAWVELKKLDWKYGPTQGDIATVASIGVPKDAMFLGSVGSRRFLELMGNLGSDGKYTFAPRSLNWFAVFNFDPSGYVKDDETLDPDELLGILKKNNVAGNDERRRRGLETLVLEGWYVVPHYDIQTKRLEWGTKLREESGDVTVNYTIRLLGRSGVMNATLVSSPGAR</sequence>
<evidence type="ECO:0000313" key="2">
    <source>
        <dbReference type="Proteomes" id="UP000063308"/>
    </source>
</evidence>
<dbReference type="EMBL" id="AP014686">
    <property type="protein sequence ID" value="BAR63397.1"/>
    <property type="molecule type" value="Genomic_DNA"/>
</dbReference>
<name>A0A0E4G0K0_9BRAD</name>
<geneLocation type="plasmid" evidence="2">
    <name>pNK6b DNA</name>
</geneLocation>
<gene>
    <name evidence="1" type="ORF">NK6_b_203</name>
</gene>
<dbReference type="Proteomes" id="UP000063308">
    <property type="component" value="Plasmid pNK6b"/>
</dbReference>
<accession>A0A0E4G0K0</accession>
<dbReference type="InterPro" id="IPR018682">
    <property type="entry name" value="DUF2167_membr"/>
</dbReference>
<evidence type="ECO:0000313" key="1">
    <source>
        <dbReference type="EMBL" id="BAR63397.1"/>
    </source>
</evidence>
<keyword evidence="1" id="KW-0812">Transmembrane</keyword>
<dbReference type="AlphaFoldDB" id="A0A0E4G0K0"/>
<dbReference type="Pfam" id="PF09935">
    <property type="entry name" value="DUF2167"/>
    <property type="match status" value="1"/>
</dbReference>
<protein>
    <submittedName>
        <fullName evidence="1">Transmembrane protein</fullName>
    </submittedName>
</protein>
<keyword evidence="1" id="KW-0472">Membrane</keyword>